<evidence type="ECO:0000259" key="3">
    <source>
        <dbReference type="Pfam" id="PF26337"/>
    </source>
</evidence>
<dbReference type="RefSeq" id="WP_213792927.1">
    <property type="nucleotide sequence ID" value="NZ_JAAMFJ010000002.1"/>
</dbReference>
<dbReference type="InterPro" id="IPR058592">
    <property type="entry name" value="Gtf3_C"/>
</dbReference>
<dbReference type="GO" id="GO:0016740">
    <property type="term" value="F:transferase activity"/>
    <property type="evidence" value="ECO:0007669"/>
    <property type="project" value="UniProtKB-KW"/>
</dbReference>
<comment type="caution">
    <text evidence="4">The sequence shown here is derived from an EMBL/GenBank/DDBJ whole genome shotgun (WGS) entry which is preliminary data.</text>
</comment>
<dbReference type="Pfam" id="PF26334">
    <property type="entry name" value="Gtf3_N"/>
    <property type="match status" value="1"/>
</dbReference>
<evidence type="ECO:0000313" key="5">
    <source>
        <dbReference type="Proteomes" id="UP000735205"/>
    </source>
</evidence>
<keyword evidence="1 4" id="KW-0808">Transferase</keyword>
<evidence type="ECO:0000256" key="1">
    <source>
        <dbReference type="ARBA" id="ARBA00022679"/>
    </source>
</evidence>
<name>A0ABS5QT39_9LACO</name>
<evidence type="ECO:0000259" key="2">
    <source>
        <dbReference type="Pfam" id="PF26334"/>
    </source>
</evidence>
<protein>
    <submittedName>
        <fullName evidence="4">Sugar transferase</fullName>
    </submittedName>
</protein>
<dbReference type="EMBL" id="JAAMFJ010000002">
    <property type="protein sequence ID" value="MBS9336366.1"/>
    <property type="molecule type" value="Genomic_DNA"/>
</dbReference>
<accession>A0ABS5QT39</accession>
<dbReference type="Proteomes" id="UP000735205">
    <property type="component" value="Unassembled WGS sequence"/>
</dbReference>
<reference evidence="4 5" key="1">
    <citation type="submission" date="2020-02" db="EMBL/GenBank/DDBJ databases">
        <title>Fructobacillus sp. isolated from paper mulberry of Taiwan.</title>
        <authorList>
            <person name="Lin S.-T."/>
        </authorList>
    </citation>
    <scope>NUCLEOTIDE SEQUENCE [LARGE SCALE GENOMIC DNA]</scope>
    <source>
        <strain evidence="4 5">M1-21</strain>
    </source>
</reference>
<organism evidence="4 5">
    <name type="scientific">Fructobacillus papyrifericola</name>
    <dbReference type="NCBI Taxonomy" id="2713172"/>
    <lineage>
        <taxon>Bacteria</taxon>
        <taxon>Bacillati</taxon>
        <taxon>Bacillota</taxon>
        <taxon>Bacilli</taxon>
        <taxon>Lactobacillales</taxon>
        <taxon>Lactobacillaceae</taxon>
        <taxon>Fructobacillus</taxon>
    </lineage>
</organism>
<dbReference type="InterPro" id="IPR058591">
    <property type="entry name" value="Gtf3_N"/>
</dbReference>
<proteinExistence type="predicted"/>
<evidence type="ECO:0000313" key="4">
    <source>
        <dbReference type="EMBL" id="MBS9336366.1"/>
    </source>
</evidence>
<feature type="domain" description="Glucosyltransferase 3-like N-terminal" evidence="2">
    <location>
        <begin position="2"/>
        <end position="147"/>
    </location>
</feature>
<dbReference type="SUPFAM" id="SSF53756">
    <property type="entry name" value="UDP-Glycosyltransferase/glycogen phosphorylase"/>
    <property type="match status" value="1"/>
</dbReference>
<dbReference type="Pfam" id="PF26337">
    <property type="entry name" value="Gtf3_C"/>
    <property type="match status" value="1"/>
</dbReference>
<dbReference type="PIRSF" id="PIRSF007023">
    <property type="entry name" value="UDP-Galf_transf"/>
    <property type="match status" value="1"/>
</dbReference>
<feature type="domain" description="Glucosyltransferase 3-like C-terminal" evidence="3">
    <location>
        <begin position="166"/>
        <end position="324"/>
    </location>
</feature>
<gene>
    <name evidence="4" type="ORF">G6R28_03850</name>
</gene>
<dbReference type="Gene3D" id="3.40.50.2000">
    <property type="entry name" value="Glycogen Phosphorylase B"/>
    <property type="match status" value="2"/>
</dbReference>
<sequence>MHYLTQTIEPWMPAGALKAKADVANIAQGAGWQRLPIERYNDVRFPAALRQEKINYFLTGIGLGDVLVHQFPTYMSKDFEKEFQAAVQSRGAKYVLFIHDFEPLRLQRDDTWEWALAEQADLIVVHSDAMAAALQKEGVQTPTITLGLFDYLGPAPTSLPTFSTVLNYAGTWQKAPWLKSYQGPALKLFGSRPKRWQEVTLPASVDWVGAFSPEDIPLAFQSGFGLLWDSDYEEKLFQSYTKVNAPHKASLYLKAGLPLIVWSKSYLADLVRTEEIGLTIDNLADLNEKLATLTKSEYETYQKNLLVLKDRVESGFYTRTALDKVVRFFD</sequence>
<keyword evidence="5" id="KW-1185">Reference proteome</keyword>